<comment type="caution">
    <text evidence="1">The sequence shown here is derived from an EMBL/GenBank/DDBJ whole genome shotgun (WGS) entry which is preliminary data.</text>
</comment>
<name>A0A835YCX2_9CHLO</name>
<protein>
    <submittedName>
        <fullName evidence="1">Uncharacterized protein</fullName>
    </submittedName>
</protein>
<sequence>MYPTVTKAYEAGSAADSAGQDQFNNTLAVAAGALALGAIGLGLTALVGAGGSGAPEAVFEEVADLKPLSAYAATFQKEFAPAPAPAPAPVEAPAVAAE</sequence>
<proteinExistence type="predicted"/>
<organism evidence="1 2">
    <name type="scientific">Edaphochlamys debaryana</name>
    <dbReference type="NCBI Taxonomy" id="47281"/>
    <lineage>
        <taxon>Eukaryota</taxon>
        <taxon>Viridiplantae</taxon>
        <taxon>Chlorophyta</taxon>
        <taxon>core chlorophytes</taxon>
        <taxon>Chlorophyceae</taxon>
        <taxon>CS clade</taxon>
        <taxon>Chlamydomonadales</taxon>
        <taxon>Chlamydomonadales incertae sedis</taxon>
        <taxon>Edaphochlamys</taxon>
    </lineage>
</organism>
<evidence type="ECO:0000313" key="1">
    <source>
        <dbReference type="EMBL" id="KAG2500580.1"/>
    </source>
</evidence>
<dbReference type="AlphaFoldDB" id="A0A835YCX2"/>
<keyword evidence="2" id="KW-1185">Reference proteome</keyword>
<gene>
    <name evidence="1" type="ORF">HYH03_001349</name>
</gene>
<reference evidence="1" key="1">
    <citation type="journal article" date="2020" name="bioRxiv">
        <title>Comparative genomics of Chlamydomonas.</title>
        <authorList>
            <person name="Craig R.J."/>
            <person name="Hasan A.R."/>
            <person name="Ness R.W."/>
            <person name="Keightley P.D."/>
        </authorList>
    </citation>
    <scope>NUCLEOTIDE SEQUENCE</scope>
    <source>
        <strain evidence="1">CCAP 11/70</strain>
    </source>
</reference>
<dbReference type="EMBL" id="JAEHOE010000003">
    <property type="protein sequence ID" value="KAG2500580.1"/>
    <property type="molecule type" value="Genomic_DNA"/>
</dbReference>
<evidence type="ECO:0000313" key="2">
    <source>
        <dbReference type="Proteomes" id="UP000612055"/>
    </source>
</evidence>
<dbReference type="Proteomes" id="UP000612055">
    <property type="component" value="Unassembled WGS sequence"/>
</dbReference>
<accession>A0A835YCX2</accession>